<evidence type="ECO:0000313" key="3">
    <source>
        <dbReference type="EMBL" id="MES0873280.1"/>
    </source>
</evidence>
<accession>A0ABV2A948</accession>
<evidence type="ECO:0000313" key="4">
    <source>
        <dbReference type="Proteomes" id="UP001465331"/>
    </source>
</evidence>
<organism evidence="3 4">
    <name type="scientific">Sinimarinibacterium thermocellulolyticum</name>
    <dbReference type="NCBI Taxonomy" id="3170016"/>
    <lineage>
        <taxon>Bacteria</taxon>
        <taxon>Pseudomonadati</taxon>
        <taxon>Pseudomonadota</taxon>
        <taxon>Gammaproteobacteria</taxon>
        <taxon>Nevskiales</taxon>
        <taxon>Nevskiaceae</taxon>
        <taxon>Sinimarinibacterium</taxon>
    </lineage>
</organism>
<dbReference type="PANTHER" id="PTHR42850">
    <property type="entry name" value="METALLOPHOSPHOESTERASE"/>
    <property type="match status" value="1"/>
</dbReference>
<dbReference type="InterPro" id="IPR004843">
    <property type="entry name" value="Calcineurin-like_PHP"/>
</dbReference>
<keyword evidence="4" id="KW-1185">Reference proteome</keyword>
<dbReference type="Proteomes" id="UP001465331">
    <property type="component" value="Unassembled WGS sequence"/>
</dbReference>
<protein>
    <submittedName>
        <fullName evidence="3">Metallophosphoesterase</fullName>
    </submittedName>
</protein>
<dbReference type="EMBL" id="JBEPIJ010000004">
    <property type="protein sequence ID" value="MES0873280.1"/>
    <property type="molecule type" value="Genomic_DNA"/>
</dbReference>
<dbReference type="Gene3D" id="3.60.21.10">
    <property type="match status" value="1"/>
</dbReference>
<feature type="region of interest" description="Disordered" evidence="1">
    <location>
        <begin position="277"/>
        <end position="300"/>
    </location>
</feature>
<dbReference type="Pfam" id="PF00149">
    <property type="entry name" value="Metallophos"/>
    <property type="match status" value="1"/>
</dbReference>
<sequence length="300" mass="33838">MIYRESHLEFQDDPALPARGRFLIVGDVHGQMAMVMRLVRATGYDPFKDRMIALGDLVDRGPAPAEALRWFAGGTMRTSLLGNHEALLLDSEFVREAHKVWLHNGGTWSETHDPFDLNLLRRLVIGFPLTIRLTLADGRRIGLVHAEVRPGTSWKQLQRSRYDIGDAIHDWSDTSVASLIWGRQRYFCYRHLTKLPPPEAIDADARARIALLLRPVPGVDLVIGGHTVIPTREPVRFGAHLFIDTGAYQAPDGRLTAVDPDAGVYWQVGHRDDQQWGPLPLPAPFESSLPRHLRPRRSPR</sequence>
<dbReference type="PANTHER" id="PTHR42850:SF4">
    <property type="entry name" value="ZINC-DEPENDENT ENDOPOLYPHOSPHATASE"/>
    <property type="match status" value="1"/>
</dbReference>
<reference evidence="3 4" key="1">
    <citation type="submission" date="2024-06" db="EMBL/GenBank/DDBJ databases">
        <authorList>
            <person name="Li Z."/>
            <person name="Jiang Y."/>
        </authorList>
    </citation>
    <scope>NUCLEOTIDE SEQUENCE [LARGE SCALE GENOMIC DNA]</scope>
    <source>
        <strain evidence="3 4">HSW-8</strain>
    </source>
</reference>
<dbReference type="SUPFAM" id="SSF56300">
    <property type="entry name" value="Metallo-dependent phosphatases"/>
    <property type="match status" value="1"/>
</dbReference>
<proteinExistence type="predicted"/>
<dbReference type="RefSeq" id="WP_352887829.1">
    <property type="nucleotide sequence ID" value="NZ_JBEPIJ010000004.1"/>
</dbReference>
<dbReference type="InterPro" id="IPR029052">
    <property type="entry name" value="Metallo-depent_PP-like"/>
</dbReference>
<comment type="caution">
    <text evidence="3">The sequence shown here is derived from an EMBL/GenBank/DDBJ whole genome shotgun (WGS) entry which is preliminary data.</text>
</comment>
<evidence type="ECO:0000256" key="1">
    <source>
        <dbReference type="SAM" id="MobiDB-lite"/>
    </source>
</evidence>
<gene>
    <name evidence="3" type="ORF">ABSH63_04535</name>
</gene>
<evidence type="ECO:0000259" key="2">
    <source>
        <dbReference type="Pfam" id="PF00149"/>
    </source>
</evidence>
<feature type="domain" description="Calcineurin-like phosphoesterase" evidence="2">
    <location>
        <begin position="21"/>
        <end position="229"/>
    </location>
</feature>
<feature type="compositionally biased region" description="Basic residues" evidence="1">
    <location>
        <begin position="291"/>
        <end position="300"/>
    </location>
</feature>
<dbReference type="InterPro" id="IPR050126">
    <property type="entry name" value="Ap4A_hydrolase"/>
</dbReference>
<name>A0ABV2A948_9GAMM</name>